<evidence type="ECO:0000313" key="7">
    <source>
        <dbReference type="Proteomes" id="UP000198683"/>
    </source>
</evidence>
<keyword evidence="7" id="KW-1185">Reference proteome</keyword>
<comment type="similarity">
    <text evidence="4">Belongs to the flavoredoxin family.</text>
</comment>
<dbReference type="SUPFAM" id="SSF50475">
    <property type="entry name" value="FMN-binding split barrel"/>
    <property type="match status" value="1"/>
</dbReference>
<feature type="domain" description="Flavin reductase like" evidence="5">
    <location>
        <begin position="21"/>
        <end position="176"/>
    </location>
</feature>
<name>A0A1G9EM48_9ACTN</name>
<proteinExistence type="inferred from homology"/>
<evidence type="ECO:0000256" key="2">
    <source>
        <dbReference type="ARBA" id="ARBA00022630"/>
    </source>
</evidence>
<reference evidence="6 7" key="1">
    <citation type="submission" date="2016-10" db="EMBL/GenBank/DDBJ databases">
        <authorList>
            <person name="de Groot N.N."/>
        </authorList>
    </citation>
    <scope>NUCLEOTIDE SEQUENCE [LARGE SCALE GENOMIC DNA]</scope>
    <source>
        <strain evidence="6 7">CGMCC 4.5681</strain>
    </source>
</reference>
<evidence type="ECO:0000259" key="5">
    <source>
        <dbReference type="SMART" id="SM00903"/>
    </source>
</evidence>
<dbReference type="PANTHER" id="PTHR33798:SF5">
    <property type="entry name" value="FLAVIN REDUCTASE LIKE DOMAIN-CONTAINING PROTEIN"/>
    <property type="match status" value="1"/>
</dbReference>
<evidence type="ECO:0000313" key="6">
    <source>
        <dbReference type="EMBL" id="SDK77184.1"/>
    </source>
</evidence>
<dbReference type="InterPro" id="IPR002563">
    <property type="entry name" value="Flavin_Rdtase-like_dom"/>
</dbReference>
<organism evidence="6 7">
    <name type="scientific">Nonomuraea maritima</name>
    <dbReference type="NCBI Taxonomy" id="683260"/>
    <lineage>
        <taxon>Bacteria</taxon>
        <taxon>Bacillati</taxon>
        <taxon>Actinomycetota</taxon>
        <taxon>Actinomycetes</taxon>
        <taxon>Streptosporangiales</taxon>
        <taxon>Streptosporangiaceae</taxon>
        <taxon>Nonomuraea</taxon>
    </lineage>
</organism>
<dbReference type="SMART" id="SM00903">
    <property type="entry name" value="Flavin_Reduct"/>
    <property type="match status" value="1"/>
</dbReference>
<evidence type="ECO:0000256" key="3">
    <source>
        <dbReference type="ARBA" id="ARBA00022643"/>
    </source>
</evidence>
<dbReference type="Gene3D" id="2.30.110.10">
    <property type="entry name" value="Electron Transport, Fmn-binding Protein, Chain A"/>
    <property type="match status" value="1"/>
</dbReference>
<gene>
    <name evidence="6" type="ORF">SAMN05421874_11144</name>
</gene>
<keyword evidence="2" id="KW-0285">Flavoprotein</keyword>
<dbReference type="RefSeq" id="WP_090766848.1">
    <property type="nucleotide sequence ID" value="NZ_FNFB01000011.1"/>
</dbReference>
<dbReference type="GO" id="GO:0010181">
    <property type="term" value="F:FMN binding"/>
    <property type="evidence" value="ECO:0007669"/>
    <property type="project" value="InterPro"/>
</dbReference>
<comment type="cofactor">
    <cofactor evidence="1">
        <name>FMN</name>
        <dbReference type="ChEBI" id="CHEBI:58210"/>
    </cofactor>
</comment>
<protein>
    <submittedName>
        <fullName evidence="6">NADH-FMN oxidoreductase RutF, flavin reductase (DIM6/NTAB) family</fullName>
    </submittedName>
</protein>
<dbReference type="GO" id="GO:0016646">
    <property type="term" value="F:oxidoreductase activity, acting on the CH-NH group of donors, NAD or NADP as acceptor"/>
    <property type="evidence" value="ECO:0007669"/>
    <property type="project" value="UniProtKB-ARBA"/>
</dbReference>
<dbReference type="STRING" id="683260.SAMN05421874_11144"/>
<dbReference type="EMBL" id="FNFB01000011">
    <property type="protein sequence ID" value="SDK77184.1"/>
    <property type="molecule type" value="Genomic_DNA"/>
</dbReference>
<dbReference type="Pfam" id="PF01613">
    <property type="entry name" value="Flavin_Reduct"/>
    <property type="match status" value="1"/>
</dbReference>
<dbReference type="Proteomes" id="UP000198683">
    <property type="component" value="Unassembled WGS sequence"/>
</dbReference>
<evidence type="ECO:0000256" key="1">
    <source>
        <dbReference type="ARBA" id="ARBA00001917"/>
    </source>
</evidence>
<evidence type="ECO:0000256" key="4">
    <source>
        <dbReference type="ARBA" id="ARBA00038054"/>
    </source>
</evidence>
<dbReference type="PANTHER" id="PTHR33798">
    <property type="entry name" value="FLAVOPROTEIN OXYGENASE"/>
    <property type="match status" value="1"/>
</dbReference>
<dbReference type="OrthoDB" id="9794638at2"/>
<keyword evidence="3" id="KW-0288">FMN</keyword>
<accession>A0A1G9EM48</accession>
<sequence>MRVDFDPEAMGGAAFYRFLTSVVVPRPIAWVSTLTPDGSVENLAPHSFFSIASTDPPIVQFTSIGRKDSLRNVEDTGEFVVNFSAEPLLYQIRDTATDVPRSMSEFDMVGIEREASRVVRPPRVAAAPVVLECRSHTTLRMGNSTLVFGRVFLASVHEEYLVEGRPDAERLRPLSKLGGDQWGTLGEVVHLARIPYEEPRAE</sequence>
<dbReference type="AlphaFoldDB" id="A0A1G9EM48"/>
<dbReference type="InterPro" id="IPR012349">
    <property type="entry name" value="Split_barrel_FMN-bd"/>
</dbReference>